<dbReference type="AlphaFoldDB" id="A0AAD5F2D4"/>
<organism evidence="2 3">
    <name type="scientific">Prunus dulcis</name>
    <name type="common">Almond</name>
    <name type="synonym">Amygdalus dulcis</name>
    <dbReference type="NCBI Taxonomy" id="3755"/>
    <lineage>
        <taxon>Eukaryota</taxon>
        <taxon>Viridiplantae</taxon>
        <taxon>Streptophyta</taxon>
        <taxon>Embryophyta</taxon>
        <taxon>Tracheophyta</taxon>
        <taxon>Spermatophyta</taxon>
        <taxon>Magnoliopsida</taxon>
        <taxon>eudicotyledons</taxon>
        <taxon>Gunneridae</taxon>
        <taxon>Pentapetalae</taxon>
        <taxon>rosids</taxon>
        <taxon>fabids</taxon>
        <taxon>Rosales</taxon>
        <taxon>Rosaceae</taxon>
        <taxon>Amygdaloideae</taxon>
        <taxon>Amygdaleae</taxon>
        <taxon>Prunus</taxon>
    </lineage>
</organism>
<feature type="domain" description="F-box associated beta-propeller type 1" evidence="1">
    <location>
        <begin position="177"/>
        <end position="249"/>
    </location>
</feature>
<dbReference type="EMBL" id="JAJFAZ020000001">
    <property type="protein sequence ID" value="KAI5350851.1"/>
    <property type="molecule type" value="Genomic_DNA"/>
</dbReference>
<reference evidence="2 3" key="1">
    <citation type="journal article" date="2022" name="G3 (Bethesda)">
        <title>Whole-genome sequence and methylome profiling of the almond [Prunus dulcis (Mill.) D.A. Webb] cultivar 'Nonpareil'.</title>
        <authorList>
            <person name="D'Amico-Willman K.M."/>
            <person name="Ouma W.Z."/>
            <person name="Meulia T."/>
            <person name="Sideli G.M."/>
            <person name="Gradziel T.M."/>
            <person name="Fresnedo-Ramirez J."/>
        </authorList>
    </citation>
    <scope>NUCLEOTIDE SEQUENCE [LARGE SCALE GENOMIC DNA]</scope>
    <source>
        <strain evidence="2">Clone GOH B32 T37-40</strain>
    </source>
</reference>
<dbReference type="InterPro" id="IPR006527">
    <property type="entry name" value="F-box-assoc_dom_typ1"/>
</dbReference>
<name>A0AAD5F2D4_PRUDU</name>
<accession>A0AAD5F2D4</accession>
<comment type="caution">
    <text evidence="2">The sequence shown here is derived from an EMBL/GenBank/DDBJ whole genome shotgun (WGS) entry which is preliminary data.</text>
</comment>
<dbReference type="Proteomes" id="UP001054821">
    <property type="component" value="Chromosome 1"/>
</dbReference>
<evidence type="ECO:0000259" key="1">
    <source>
        <dbReference type="Pfam" id="PF07734"/>
    </source>
</evidence>
<dbReference type="InterPro" id="IPR050796">
    <property type="entry name" value="SCF_F-box_component"/>
</dbReference>
<keyword evidence="3" id="KW-1185">Reference proteome</keyword>
<proteinExistence type="predicted"/>
<sequence>MWHCSDDVSTKTRAGARANLALGPAQVAGSHLELGPGLLAGNISLFSSPPSLGLSSLLELLLWVGEGLRLTFPFSTWKLASLIGQQHLKTAKLLRMRSASSENSIYIPEEILIHILLRLPAKSLARFIALKANPKFAISIFFNETFKARCLDTGGLRLHGSSTGLLCLSSNSPDLNSTHYIEVEVYSLSTHSWKSIGALPTWIISMDWSFGHAVSNGVAYWIMRAEKDYSFHLVSLDTGSEVFEKVLLPEATWESLNVDISNDIHVGV</sequence>
<dbReference type="PANTHER" id="PTHR31672">
    <property type="entry name" value="BNACNNG10540D PROTEIN"/>
    <property type="match status" value="1"/>
</dbReference>
<gene>
    <name evidence="2" type="ORF">L3X38_003742</name>
</gene>
<dbReference type="PANTHER" id="PTHR31672:SF13">
    <property type="entry name" value="F-BOX PROTEIN CPR30-LIKE"/>
    <property type="match status" value="1"/>
</dbReference>
<protein>
    <recommendedName>
        <fullName evidence="1">F-box associated beta-propeller type 1 domain-containing protein</fullName>
    </recommendedName>
</protein>
<evidence type="ECO:0000313" key="2">
    <source>
        <dbReference type="EMBL" id="KAI5350851.1"/>
    </source>
</evidence>
<evidence type="ECO:0000313" key="3">
    <source>
        <dbReference type="Proteomes" id="UP001054821"/>
    </source>
</evidence>
<dbReference type="Pfam" id="PF07734">
    <property type="entry name" value="FBA_1"/>
    <property type="match status" value="1"/>
</dbReference>